<dbReference type="GO" id="GO:0006935">
    <property type="term" value="P:chemotaxis"/>
    <property type="evidence" value="ECO:0007669"/>
    <property type="project" value="UniProtKB-KW"/>
</dbReference>
<dbReference type="EMBL" id="DAAWDR010000040">
    <property type="protein sequence ID" value="HAF7395147.1"/>
    <property type="molecule type" value="Genomic_DNA"/>
</dbReference>
<comment type="similarity">
    <text evidence="10">Belongs to the methyl-accepting chemotaxis (MCP) protein family.</text>
</comment>
<keyword evidence="6 12" id="KW-0812">Transmembrane</keyword>
<comment type="caution">
    <text evidence="15">The sequence shown here is derived from an EMBL/GenBank/DDBJ whole genome shotgun (WGS) entry which is preliminary data.</text>
</comment>
<dbReference type="Pfam" id="PF00015">
    <property type="entry name" value="MCPsignal"/>
    <property type="match status" value="1"/>
</dbReference>
<evidence type="ECO:0000256" key="4">
    <source>
        <dbReference type="ARBA" id="ARBA00022500"/>
    </source>
</evidence>
<dbReference type="Gene3D" id="1.20.120.30">
    <property type="entry name" value="Aspartate receptor, ligand-binding domain"/>
    <property type="match status" value="1"/>
</dbReference>
<keyword evidence="5" id="KW-0997">Cell inner membrane</keyword>
<comment type="subcellular location">
    <subcellularLocation>
        <location evidence="1">Cell inner membrane</location>
        <topology evidence="1">Multi-pass membrane protein</topology>
    </subcellularLocation>
</comment>
<evidence type="ECO:0000256" key="6">
    <source>
        <dbReference type="ARBA" id="ARBA00022692"/>
    </source>
</evidence>
<evidence type="ECO:0000256" key="5">
    <source>
        <dbReference type="ARBA" id="ARBA00022519"/>
    </source>
</evidence>
<evidence type="ECO:0000259" key="14">
    <source>
        <dbReference type="PROSITE" id="PS50885"/>
    </source>
</evidence>
<dbReference type="GO" id="GO:0007165">
    <property type="term" value="P:signal transduction"/>
    <property type="evidence" value="ECO:0007669"/>
    <property type="project" value="UniProtKB-KW"/>
</dbReference>
<keyword evidence="9 11" id="KW-0807">Transducer</keyword>
<dbReference type="SMART" id="SM00304">
    <property type="entry name" value="HAMP"/>
    <property type="match status" value="1"/>
</dbReference>
<dbReference type="PANTHER" id="PTHR43531">
    <property type="entry name" value="PROTEIN ICFG"/>
    <property type="match status" value="1"/>
</dbReference>
<protein>
    <submittedName>
        <fullName evidence="15">HAMP domain-containing protein</fullName>
    </submittedName>
</protein>
<feature type="non-terminal residue" evidence="15">
    <location>
        <position position="1"/>
    </location>
</feature>
<evidence type="ECO:0000256" key="3">
    <source>
        <dbReference type="ARBA" id="ARBA00022481"/>
    </source>
</evidence>
<feature type="transmembrane region" description="Helical" evidence="12">
    <location>
        <begin position="228"/>
        <end position="248"/>
    </location>
</feature>
<dbReference type="AlphaFoldDB" id="A0A752CBJ7"/>
<reference evidence="15" key="1">
    <citation type="journal article" date="2018" name="Genome Biol.">
        <title>SKESA: strategic k-mer extension for scrupulous assemblies.</title>
        <authorList>
            <person name="Souvorov A."/>
            <person name="Agarwala R."/>
            <person name="Lipman D.J."/>
        </authorList>
    </citation>
    <scope>NUCLEOTIDE SEQUENCE</scope>
    <source>
        <strain evidence="15">09-3171</strain>
    </source>
</reference>
<evidence type="ECO:0000256" key="8">
    <source>
        <dbReference type="ARBA" id="ARBA00023136"/>
    </source>
</evidence>
<reference evidence="15" key="2">
    <citation type="submission" date="2018-07" db="EMBL/GenBank/DDBJ databases">
        <authorList>
            <consortium name="NCBI Pathogen Detection Project"/>
        </authorList>
    </citation>
    <scope>NUCLEOTIDE SEQUENCE</scope>
    <source>
        <strain evidence="15">09-3171</strain>
    </source>
</reference>
<evidence type="ECO:0000256" key="10">
    <source>
        <dbReference type="ARBA" id="ARBA00029447"/>
    </source>
</evidence>
<name>A0A752CBJ7_SALNE</name>
<dbReference type="PRINTS" id="PR00260">
    <property type="entry name" value="CHEMTRNSDUCR"/>
</dbReference>
<feature type="transmembrane region" description="Helical" evidence="12">
    <location>
        <begin position="43"/>
        <end position="67"/>
    </location>
</feature>
<dbReference type="PROSITE" id="PS50111">
    <property type="entry name" value="CHEMOTAXIS_TRANSDUC_2"/>
    <property type="match status" value="1"/>
</dbReference>
<evidence type="ECO:0000259" key="13">
    <source>
        <dbReference type="PROSITE" id="PS50111"/>
    </source>
</evidence>
<dbReference type="SUPFAM" id="SSF58104">
    <property type="entry name" value="Methyl-accepting chemotaxis protein (MCP) signaling domain"/>
    <property type="match status" value="1"/>
</dbReference>
<keyword evidence="3" id="KW-0488">Methylation</keyword>
<dbReference type="FunFam" id="1.10.287.950:FF:000001">
    <property type="entry name" value="Methyl-accepting chemotaxis sensory transducer"/>
    <property type="match status" value="1"/>
</dbReference>
<dbReference type="Pfam" id="PF02203">
    <property type="entry name" value="TarH"/>
    <property type="match status" value="1"/>
</dbReference>
<evidence type="ECO:0000256" key="9">
    <source>
        <dbReference type="ARBA" id="ARBA00023224"/>
    </source>
</evidence>
<dbReference type="InterPro" id="IPR004089">
    <property type="entry name" value="MCPsignal_dom"/>
</dbReference>
<feature type="domain" description="Methyl-accepting transducer" evidence="13">
    <location>
        <begin position="308"/>
        <end position="537"/>
    </location>
</feature>
<dbReference type="InterPro" id="IPR051310">
    <property type="entry name" value="MCP_chemotaxis"/>
</dbReference>
<keyword evidence="7 12" id="KW-1133">Transmembrane helix</keyword>
<keyword evidence="8 12" id="KW-0472">Membrane</keyword>
<evidence type="ECO:0000256" key="11">
    <source>
        <dbReference type="PROSITE-ProRule" id="PRU00284"/>
    </source>
</evidence>
<dbReference type="SUPFAM" id="SSF47170">
    <property type="entry name" value="Aspartate receptor, ligand-binding domain"/>
    <property type="match status" value="1"/>
</dbReference>
<dbReference type="Gene3D" id="1.10.287.950">
    <property type="entry name" value="Methyl-accepting chemotaxis protein"/>
    <property type="match status" value="1"/>
</dbReference>
<dbReference type="InterPro" id="IPR003660">
    <property type="entry name" value="HAMP_dom"/>
</dbReference>
<keyword evidence="4" id="KW-0145">Chemotaxis</keyword>
<dbReference type="Pfam" id="PF00672">
    <property type="entry name" value="HAMP"/>
    <property type="match status" value="1"/>
</dbReference>
<accession>A0A752CBJ7</accession>
<dbReference type="InterPro" id="IPR035440">
    <property type="entry name" value="4HB_MCP_dom_sf"/>
</dbReference>
<feature type="domain" description="HAMP" evidence="14">
    <location>
        <begin position="251"/>
        <end position="303"/>
    </location>
</feature>
<dbReference type="CDD" id="cd06225">
    <property type="entry name" value="HAMP"/>
    <property type="match status" value="1"/>
</dbReference>
<dbReference type="PROSITE" id="PS50885">
    <property type="entry name" value="HAMP"/>
    <property type="match status" value="1"/>
</dbReference>
<dbReference type="GO" id="GO:0004888">
    <property type="term" value="F:transmembrane signaling receptor activity"/>
    <property type="evidence" value="ECO:0007669"/>
    <property type="project" value="InterPro"/>
</dbReference>
<dbReference type="InterPro" id="IPR004090">
    <property type="entry name" value="Chemotax_Me-accpt_rcpt"/>
</dbReference>
<evidence type="ECO:0000256" key="1">
    <source>
        <dbReference type="ARBA" id="ARBA00004429"/>
    </source>
</evidence>
<dbReference type="PANTHER" id="PTHR43531:SF14">
    <property type="entry name" value="METHYL-ACCEPTING CHEMOTAXIS PROTEIN I-RELATED"/>
    <property type="match status" value="1"/>
</dbReference>
<dbReference type="GO" id="GO:0005886">
    <property type="term" value="C:plasma membrane"/>
    <property type="evidence" value="ECO:0007669"/>
    <property type="project" value="UniProtKB-SubCell"/>
</dbReference>
<dbReference type="SMART" id="SM00283">
    <property type="entry name" value="MA"/>
    <property type="match status" value="1"/>
</dbReference>
<organism evidence="15">
    <name type="scientific">Salmonella newport</name>
    <dbReference type="NCBI Taxonomy" id="108619"/>
    <lineage>
        <taxon>Bacteria</taxon>
        <taxon>Pseudomonadati</taxon>
        <taxon>Pseudomonadota</taxon>
        <taxon>Gammaproteobacteria</taxon>
        <taxon>Enterobacterales</taxon>
        <taxon>Enterobacteriaceae</taxon>
        <taxon>Salmonella</taxon>
    </lineage>
</organism>
<sequence length="559" mass="61298">DFSFLQYVGLKFFYCRPIACVDNDNYFHLCFSGSLTMFRQIKISYGLVAVLILLTIIQIISGSWSVMSYRDYDRNLQQIAFERARIALLDEAYVIISDTRGDVWKMASLMAQGKQEEDAGQKLDAMLKQYADADRDINKYYALSQNGSPDDIRYAEEMKTFYTSARNSQINNIRLLAAGDFQKLDEIARQGNPTADFLDAVKRTEDAINRTVIEPSIVMSTTLVRQGIILAAVFSVVFVLLTAASALWCRKYVIGSIRRLAEYQQTIAGGELSVNIPFVKGNELDDLTAGLSSMRDSLSEMVITIREGAESIHVGIQDIADGNTDLSSRTSQQAAALEETAASMEQLTTTVQNNTDNIRQVAEIAAGNVTIAQNSAAITQRMVETMVQISESSQKINDIIGLIDGIAFQTNILALNAAVEAARAGEQGRGFAVVAAEVRHLAQRSADSAKEVRELIDESGEHVQAGNELAEKVSKIMNDIADSAQDAKSTMEEMLSCAEEQSCGIEQVRIAVSEMDRVTQQNAALVEESAAATGALTQQTNRLTQVVSLFRTERSTADA</sequence>
<keyword evidence="2" id="KW-1003">Cell membrane</keyword>
<evidence type="ECO:0000256" key="7">
    <source>
        <dbReference type="ARBA" id="ARBA00022989"/>
    </source>
</evidence>
<dbReference type="InterPro" id="IPR003122">
    <property type="entry name" value="Tar_rcpt_lig-bd"/>
</dbReference>
<proteinExistence type="inferred from homology"/>
<evidence type="ECO:0000256" key="12">
    <source>
        <dbReference type="SAM" id="Phobius"/>
    </source>
</evidence>
<gene>
    <name evidence="15" type="ORF">G9260_003194</name>
</gene>
<dbReference type="CDD" id="cd11386">
    <property type="entry name" value="MCP_signal"/>
    <property type="match status" value="1"/>
</dbReference>
<evidence type="ECO:0000313" key="15">
    <source>
        <dbReference type="EMBL" id="HAF7395147.1"/>
    </source>
</evidence>
<evidence type="ECO:0000256" key="2">
    <source>
        <dbReference type="ARBA" id="ARBA00022475"/>
    </source>
</evidence>